<keyword evidence="2" id="KW-0378">Hydrolase</keyword>
<reference evidence="2 3" key="1">
    <citation type="submission" date="2022-07" db="EMBL/GenBank/DDBJ databases">
        <authorList>
            <person name="Li W.-J."/>
            <person name="Deng Q.-Q."/>
        </authorList>
    </citation>
    <scope>NUCLEOTIDE SEQUENCE [LARGE SCALE GENOMIC DNA]</scope>
    <source>
        <strain evidence="2 3">SYSU M60028</strain>
    </source>
</reference>
<dbReference type="Pfam" id="PF13391">
    <property type="entry name" value="HNH_2"/>
    <property type="match status" value="1"/>
</dbReference>
<keyword evidence="2" id="KW-0540">Nuclease</keyword>
<comment type="caution">
    <text evidence="2">The sequence shown here is derived from an EMBL/GenBank/DDBJ whole genome shotgun (WGS) entry which is preliminary data.</text>
</comment>
<protein>
    <submittedName>
        <fullName evidence="2">HNH endonuclease</fullName>
    </submittedName>
</protein>
<organism evidence="2 3">
    <name type="scientific">Alsobacter ponti</name>
    <dbReference type="NCBI Taxonomy" id="2962936"/>
    <lineage>
        <taxon>Bacteria</taxon>
        <taxon>Pseudomonadati</taxon>
        <taxon>Pseudomonadota</taxon>
        <taxon>Alphaproteobacteria</taxon>
        <taxon>Hyphomicrobiales</taxon>
        <taxon>Alsobacteraceae</taxon>
        <taxon>Alsobacter</taxon>
    </lineage>
</organism>
<accession>A0ABT1LAN5</accession>
<keyword evidence="3" id="KW-1185">Reference proteome</keyword>
<gene>
    <name evidence="2" type="ORF">NK718_08305</name>
</gene>
<dbReference type="InterPro" id="IPR003615">
    <property type="entry name" value="HNH_nuc"/>
</dbReference>
<feature type="domain" description="HNH nuclease" evidence="1">
    <location>
        <begin position="203"/>
        <end position="257"/>
    </location>
</feature>
<keyword evidence="2" id="KW-0255">Endonuclease</keyword>
<evidence type="ECO:0000259" key="1">
    <source>
        <dbReference type="Pfam" id="PF13391"/>
    </source>
</evidence>
<dbReference type="EMBL" id="JANCLU010000006">
    <property type="protein sequence ID" value="MCP8938514.1"/>
    <property type="molecule type" value="Genomic_DNA"/>
</dbReference>
<sequence>MTKAVLTTKVDPTYDDRPEERYHFPRTYLRQVEAAVRDWIVYYEPRRTTGDVLSKGGRQAYFATARIDGIIPDPSRADHFYALVSGYLEFERAVPFRENFGTYERALTKEDGSTNKGAFGRAVRNMTDEEYDLILMAGYSHTLGLAPRQRPIGDVPEEIHPGFGETAQAPYEVDRRIVEQLVSRPFRDRAFSAAVKTAYADTCAMTGLRIINGGGRSEVQAAHVRPVADRGPDAVSNGVALSSTVHWMFDRGLLSVDENYDLLIAKSTAPDTLSRLLVPERKLRLPERPELWPAQTYLDYHRRQVFKG</sequence>
<proteinExistence type="predicted"/>
<evidence type="ECO:0000313" key="3">
    <source>
        <dbReference type="Proteomes" id="UP001205890"/>
    </source>
</evidence>
<dbReference type="RefSeq" id="WP_254740521.1">
    <property type="nucleotide sequence ID" value="NZ_JANCLU010000006.1"/>
</dbReference>
<name>A0ABT1LAN5_9HYPH</name>
<evidence type="ECO:0000313" key="2">
    <source>
        <dbReference type="EMBL" id="MCP8938514.1"/>
    </source>
</evidence>
<dbReference type="Proteomes" id="UP001205890">
    <property type="component" value="Unassembled WGS sequence"/>
</dbReference>
<dbReference type="GO" id="GO:0004519">
    <property type="term" value="F:endonuclease activity"/>
    <property type="evidence" value="ECO:0007669"/>
    <property type="project" value="UniProtKB-KW"/>
</dbReference>